<dbReference type="GO" id="GO:0003677">
    <property type="term" value="F:DNA binding"/>
    <property type="evidence" value="ECO:0007669"/>
    <property type="project" value="UniProtKB-KW"/>
</dbReference>
<dbReference type="Gene3D" id="3.40.50.300">
    <property type="entry name" value="P-loop containing nucleotide triphosphate hydrolases"/>
    <property type="match status" value="2"/>
</dbReference>
<proteinExistence type="inferred from homology"/>
<sequence>MENPSSSLLSGLNPEQLAAVTWPPAPALVLAGAGSGKTRVLTTRIAWLLQSGQASIHSVLAVTFTNKAAKEMQLRLGAMLPIPVRAMWLGTFHGLCHRFLRLHYRDAGLPAAFQILDSGDQLSLIKRLLKSLNIPDESIAPRSLQGFINAQKEAGLRAGSLDAPDPHTQRLIECYAAYDALCNQEGVVDFAELMLRSYELLQANAALRSHYQNRFKHILVDEFQDTNKLQYAWLKLLAGEHAAVFAVGDDDQSIYRFRGAHVGNMAALMREFAIDEPIKLEQNYRSDGHILTAANALIAHNNGRLGKNLRTDADAGEKIRLLQAISDNEEAQFVVDEARALQREGWDLAQMAVLYRSNAQSRILEQALFRAGIPYKIYGGLRFYERQEIKHALAYLRLAVNPHDDNALLRVINFPTRGIGTRTVENLQATASAEGVSLWQAACSTGGKQAKVAAFVRLIEALQSHIGSSNLAETMLAVVHDSGLMAHYQNQKGEHQERIDNLNELINAAVAFKPLESNFEVLPENAATDPAWPILAFLSNAALESGEHQALAGEAALQLMTIHAAKGLEFNAVFLTGLEEGLFPSEYSLAERDGLEEERRLMYVAITRARKRLYISMAQQRLLHGQTHFGVVSRFVDEIPAAVLHHLSPASGSLVAQQHSSQRSNPFHSRSPAAQTPEKAQNYAGFTLGQNVRHAKFGTGVIIDAVNKGDSAKLTVNFGKNGIKVLDTAAAKLSPL</sequence>
<evidence type="ECO:0000256" key="8">
    <source>
        <dbReference type="ARBA" id="ARBA00034617"/>
    </source>
</evidence>
<dbReference type="Pfam" id="PF21196">
    <property type="entry name" value="PcrA_UvrD_tudor"/>
    <property type="match status" value="1"/>
</dbReference>
<evidence type="ECO:0000259" key="14">
    <source>
        <dbReference type="PROSITE" id="PS51198"/>
    </source>
</evidence>
<name>A0A892ZIU3_9NEIS</name>
<dbReference type="GO" id="GO:0005524">
    <property type="term" value="F:ATP binding"/>
    <property type="evidence" value="ECO:0007669"/>
    <property type="project" value="UniProtKB-UniRule"/>
</dbReference>
<evidence type="ECO:0000256" key="6">
    <source>
        <dbReference type="ARBA" id="ARBA00023125"/>
    </source>
</evidence>
<keyword evidence="6" id="KW-0238">DNA-binding</keyword>
<dbReference type="Proteomes" id="UP000653156">
    <property type="component" value="Chromosome"/>
</dbReference>
<evidence type="ECO:0000256" key="2">
    <source>
        <dbReference type="ARBA" id="ARBA00022741"/>
    </source>
</evidence>
<dbReference type="CDD" id="cd18807">
    <property type="entry name" value="SF1_C_UvrD"/>
    <property type="match status" value="1"/>
</dbReference>
<dbReference type="PANTHER" id="PTHR11070">
    <property type="entry name" value="UVRD / RECB / PCRA DNA HELICASE FAMILY MEMBER"/>
    <property type="match status" value="1"/>
</dbReference>
<dbReference type="GO" id="GO:0043138">
    <property type="term" value="F:3'-5' DNA helicase activity"/>
    <property type="evidence" value="ECO:0007669"/>
    <property type="project" value="UniProtKB-EC"/>
</dbReference>
<evidence type="ECO:0000313" key="16">
    <source>
        <dbReference type="EMBL" id="QRQ82400.1"/>
    </source>
</evidence>
<dbReference type="GO" id="GO:0016787">
    <property type="term" value="F:hydrolase activity"/>
    <property type="evidence" value="ECO:0007669"/>
    <property type="project" value="UniProtKB-UniRule"/>
</dbReference>
<dbReference type="EC" id="5.6.2.4" evidence="9"/>
<keyword evidence="7" id="KW-0413">Isomerase</keyword>
<feature type="compositionally biased region" description="Polar residues" evidence="13">
    <location>
        <begin position="654"/>
        <end position="674"/>
    </location>
</feature>
<protein>
    <recommendedName>
        <fullName evidence="9">DNA 3'-5' helicase</fullName>
        <ecNumber evidence="9">5.6.2.4</ecNumber>
    </recommendedName>
    <alternativeName>
        <fullName evidence="10">DNA 3'-5' helicase II</fullName>
    </alternativeName>
</protein>
<evidence type="ECO:0000256" key="13">
    <source>
        <dbReference type="SAM" id="MobiDB-lite"/>
    </source>
</evidence>
<keyword evidence="3 12" id="KW-0378">Hydrolase</keyword>
<evidence type="ECO:0000256" key="1">
    <source>
        <dbReference type="ARBA" id="ARBA00009922"/>
    </source>
</evidence>
<evidence type="ECO:0000256" key="4">
    <source>
        <dbReference type="ARBA" id="ARBA00022806"/>
    </source>
</evidence>
<dbReference type="KEGG" id="ptes:JQU52_03035"/>
<dbReference type="PANTHER" id="PTHR11070:SF2">
    <property type="entry name" value="ATP-DEPENDENT DNA HELICASE SRS2"/>
    <property type="match status" value="1"/>
</dbReference>
<dbReference type="GO" id="GO:0000725">
    <property type="term" value="P:recombinational repair"/>
    <property type="evidence" value="ECO:0007669"/>
    <property type="project" value="TreeGrafter"/>
</dbReference>
<organism evidence="16 17">
    <name type="scientific">Paralysiella testudinis</name>
    <dbReference type="NCBI Taxonomy" id="2809020"/>
    <lineage>
        <taxon>Bacteria</taxon>
        <taxon>Pseudomonadati</taxon>
        <taxon>Pseudomonadota</taxon>
        <taxon>Betaproteobacteria</taxon>
        <taxon>Neisseriales</taxon>
        <taxon>Neisseriaceae</taxon>
        <taxon>Paralysiella</taxon>
    </lineage>
</organism>
<dbReference type="CDD" id="cd17932">
    <property type="entry name" value="DEXQc_UvrD"/>
    <property type="match status" value="1"/>
</dbReference>
<evidence type="ECO:0000259" key="15">
    <source>
        <dbReference type="PROSITE" id="PS51217"/>
    </source>
</evidence>
<keyword evidence="4 12" id="KW-0347">Helicase</keyword>
<evidence type="ECO:0000256" key="11">
    <source>
        <dbReference type="ARBA" id="ARBA00048988"/>
    </source>
</evidence>
<dbReference type="EMBL" id="CP069798">
    <property type="protein sequence ID" value="QRQ82400.1"/>
    <property type="molecule type" value="Genomic_DNA"/>
</dbReference>
<evidence type="ECO:0000313" key="17">
    <source>
        <dbReference type="Proteomes" id="UP000653156"/>
    </source>
</evidence>
<gene>
    <name evidence="16" type="ORF">JQU52_03035</name>
</gene>
<evidence type="ECO:0000256" key="7">
    <source>
        <dbReference type="ARBA" id="ARBA00023235"/>
    </source>
</evidence>
<feature type="binding site" evidence="12">
    <location>
        <begin position="31"/>
        <end position="38"/>
    </location>
    <ligand>
        <name>ATP</name>
        <dbReference type="ChEBI" id="CHEBI:30616"/>
    </ligand>
</feature>
<dbReference type="Pfam" id="PF13361">
    <property type="entry name" value="UvrD_C"/>
    <property type="match status" value="1"/>
</dbReference>
<dbReference type="PROSITE" id="PS51217">
    <property type="entry name" value="UVRD_HELICASE_CTER"/>
    <property type="match status" value="1"/>
</dbReference>
<evidence type="ECO:0000256" key="3">
    <source>
        <dbReference type="ARBA" id="ARBA00022801"/>
    </source>
</evidence>
<evidence type="ECO:0000256" key="9">
    <source>
        <dbReference type="ARBA" id="ARBA00034808"/>
    </source>
</evidence>
<dbReference type="GO" id="GO:0033202">
    <property type="term" value="C:DNA helicase complex"/>
    <property type="evidence" value="ECO:0007669"/>
    <property type="project" value="TreeGrafter"/>
</dbReference>
<dbReference type="SUPFAM" id="SSF52540">
    <property type="entry name" value="P-loop containing nucleoside triphosphate hydrolases"/>
    <property type="match status" value="1"/>
</dbReference>
<keyword evidence="2 12" id="KW-0547">Nucleotide-binding</keyword>
<dbReference type="PROSITE" id="PS51198">
    <property type="entry name" value="UVRD_HELICASE_ATP_BIND"/>
    <property type="match status" value="1"/>
</dbReference>
<dbReference type="InterPro" id="IPR013986">
    <property type="entry name" value="DExx_box_DNA_helicase_dom_sf"/>
</dbReference>
<keyword evidence="17" id="KW-1185">Reference proteome</keyword>
<dbReference type="Gene3D" id="1.10.486.10">
    <property type="entry name" value="PCRA, domain 4"/>
    <property type="match status" value="1"/>
</dbReference>
<dbReference type="RefSeq" id="WP_230339682.1">
    <property type="nucleotide sequence ID" value="NZ_CP069798.1"/>
</dbReference>
<dbReference type="InterPro" id="IPR027417">
    <property type="entry name" value="P-loop_NTPase"/>
</dbReference>
<evidence type="ECO:0000256" key="12">
    <source>
        <dbReference type="PROSITE-ProRule" id="PRU00560"/>
    </source>
</evidence>
<evidence type="ECO:0000256" key="5">
    <source>
        <dbReference type="ARBA" id="ARBA00022840"/>
    </source>
</evidence>
<dbReference type="AlphaFoldDB" id="A0A892ZIU3"/>
<comment type="similarity">
    <text evidence="1">Belongs to the helicase family. UvrD subfamily.</text>
</comment>
<reference evidence="16" key="1">
    <citation type="submission" date="2021-02" db="EMBL/GenBank/DDBJ databases">
        <title>Neisseriaceae sp. 26B isolated from the cloaca of a Common Toad-headed Turtle (Mesoclemmys nasuta).</title>
        <authorList>
            <person name="Spergser J."/>
            <person name="Busse H.-J."/>
        </authorList>
    </citation>
    <scope>NUCLEOTIDE SEQUENCE</scope>
    <source>
        <strain evidence="16">26B</strain>
    </source>
</reference>
<dbReference type="InterPro" id="IPR000212">
    <property type="entry name" value="DNA_helicase_UvrD/REP"/>
</dbReference>
<keyword evidence="5 12" id="KW-0067">ATP-binding</keyword>
<feature type="region of interest" description="Disordered" evidence="13">
    <location>
        <begin position="654"/>
        <end position="676"/>
    </location>
</feature>
<dbReference type="GO" id="GO:0005829">
    <property type="term" value="C:cytosol"/>
    <property type="evidence" value="ECO:0007669"/>
    <property type="project" value="TreeGrafter"/>
</dbReference>
<dbReference type="Gene3D" id="1.10.10.160">
    <property type="match status" value="1"/>
</dbReference>
<accession>A0A892ZIU3</accession>
<evidence type="ECO:0000256" key="10">
    <source>
        <dbReference type="ARBA" id="ARBA00034923"/>
    </source>
</evidence>
<feature type="domain" description="UvrD-like helicase ATP-binding" evidence="14">
    <location>
        <begin position="10"/>
        <end position="287"/>
    </location>
</feature>
<dbReference type="InterPro" id="IPR014017">
    <property type="entry name" value="DNA_helicase_UvrD-like_C"/>
</dbReference>
<dbReference type="InterPro" id="IPR014016">
    <property type="entry name" value="UvrD-like_ATP-bd"/>
</dbReference>
<comment type="catalytic activity">
    <reaction evidence="11">
        <text>ATP + H2O = ADP + phosphate + H(+)</text>
        <dbReference type="Rhea" id="RHEA:13065"/>
        <dbReference type="ChEBI" id="CHEBI:15377"/>
        <dbReference type="ChEBI" id="CHEBI:15378"/>
        <dbReference type="ChEBI" id="CHEBI:30616"/>
        <dbReference type="ChEBI" id="CHEBI:43474"/>
        <dbReference type="ChEBI" id="CHEBI:456216"/>
        <dbReference type="EC" id="5.6.2.4"/>
    </reaction>
</comment>
<dbReference type="Pfam" id="PF00580">
    <property type="entry name" value="UvrD-helicase"/>
    <property type="match status" value="1"/>
</dbReference>
<feature type="domain" description="UvrD-like helicase C-terminal" evidence="15">
    <location>
        <begin position="288"/>
        <end position="567"/>
    </location>
</feature>
<comment type="catalytic activity">
    <reaction evidence="8">
        <text>Couples ATP hydrolysis with the unwinding of duplex DNA by translocating in the 3'-5' direction.</text>
        <dbReference type="EC" id="5.6.2.4"/>
    </reaction>
</comment>